<name>A0A6B3N808_9CYAN</name>
<dbReference type="EMBL" id="JAAHFQ010000008">
    <property type="protein sequence ID" value="NER26234.1"/>
    <property type="molecule type" value="Genomic_DNA"/>
</dbReference>
<dbReference type="InterPro" id="IPR010298">
    <property type="entry name" value="YacP-like"/>
</dbReference>
<dbReference type="CDD" id="cd10912">
    <property type="entry name" value="PIN_YacP-like"/>
    <property type="match status" value="1"/>
</dbReference>
<accession>A0A6B3N808</accession>
<gene>
    <name evidence="1" type="ORF">F6J89_00825</name>
</gene>
<evidence type="ECO:0000313" key="1">
    <source>
        <dbReference type="EMBL" id="NER26234.1"/>
    </source>
</evidence>
<sequence>MLPSSPQAVLLVDGYNVIGSWSSLEKTRDHYGLAAARQELVETLINYSAFADYKTDIVFDAQHQNKRSHSEVLTSNLSVSYTDFGQTADSFIEKFCASFRFRSNHPRQRLIVVTSDRAQQMTVVGYGAEWMSSQQFASDVEFMASRSRRQHRPKKQSRSRFLFNSLDEKSQQRLAQWRRGFN</sequence>
<proteinExistence type="predicted"/>
<comment type="caution">
    <text evidence="1">The sequence shown here is derived from an EMBL/GenBank/DDBJ whole genome shotgun (WGS) entry which is preliminary data.</text>
</comment>
<organism evidence="1">
    <name type="scientific">Symploca sp. SIO1C4</name>
    <dbReference type="NCBI Taxonomy" id="2607765"/>
    <lineage>
        <taxon>Bacteria</taxon>
        <taxon>Bacillati</taxon>
        <taxon>Cyanobacteriota</taxon>
        <taxon>Cyanophyceae</taxon>
        <taxon>Coleofasciculales</taxon>
        <taxon>Coleofasciculaceae</taxon>
        <taxon>Symploca</taxon>
    </lineage>
</organism>
<dbReference type="PANTHER" id="PTHR34547">
    <property type="entry name" value="YACP-LIKE NYN DOMAIN PROTEIN"/>
    <property type="match status" value="1"/>
</dbReference>
<reference evidence="1" key="1">
    <citation type="submission" date="2019-11" db="EMBL/GenBank/DDBJ databases">
        <title>Genomic insights into an expanded diversity of filamentous marine cyanobacteria reveals the extraordinary biosynthetic potential of Moorea and Okeania.</title>
        <authorList>
            <person name="Ferreira Leao T."/>
            <person name="Wang M."/>
            <person name="Moss N."/>
            <person name="Da Silva R."/>
            <person name="Sanders J."/>
            <person name="Nurk S."/>
            <person name="Gurevich A."/>
            <person name="Humphrey G."/>
            <person name="Reher R."/>
            <person name="Zhu Q."/>
            <person name="Belda-Ferre P."/>
            <person name="Glukhov E."/>
            <person name="Rex R."/>
            <person name="Dorrestein P.C."/>
            <person name="Knight R."/>
            <person name="Pevzner P."/>
            <person name="Gerwick W.H."/>
            <person name="Gerwick L."/>
        </authorList>
    </citation>
    <scope>NUCLEOTIDE SEQUENCE</scope>
    <source>
        <strain evidence="1">SIO1C4</strain>
    </source>
</reference>
<dbReference type="AlphaFoldDB" id="A0A6B3N808"/>
<protein>
    <submittedName>
        <fullName evidence="1">NYN domain-containing protein</fullName>
    </submittedName>
</protein>
<dbReference type="PANTHER" id="PTHR34547:SF1">
    <property type="entry name" value="YACP-LIKE NYN DOMAIN PROTEIN"/>
    <property type="match status" value="1"/>
</dbReference>
<dbReference type="Pfam" id="PF05991">
    <property type="entry name" value="NYN_YacP"/>
    <property type="match status" value="1"/>
</dbReference>